<reference evidence="2" key="1">
    <citation type="submission" date="2021-06" db="EMBL/GenBank/DDBJ databases">
        <title>Parelaphostrongylus tenuis whole genome reference sequence.</title>
        <authorList>
            <person name="Garwood T.J."/>
            <person name="Larsen P.A."/>
            <person name="Fountain-Jones N.M."/>
            <person name="Garbe J.R."/>
            <person name="Macchietto M.G."/>
            <person name="Kania S.A."/>
            <person name="Gerhold R.W."/>
            <person name="Richards J.E."/>
            <person name="Wolf T.M."/>
        </authorList>
    </citation>
    <scope>NUCLEOTIDE SEQUENCE</scope>
    <source>
        <strain evidence="2">MNPRO001-30</strain>
        <tissue evidence="2">Meninges</tissue>
    </source>
</reference>
<keyword evidence="1" id="KW-0812">Transmembrane</keyword>
<feature type="transmembrane region" description="Helical" evidence="1">
    <location>
        <begin position="51"/>
        <end position="72"/>
    </location>
</feature>
<gene>
    <name evidence="2" type="ORF">KIN20_025566</name>
</gene>
<dbReference type="AlphaFoldDB" id="A0AAD5MVF2"/>
<sequence>MREKRKNVFFYKGLKTCANRGKVPEIVFSGIYNASLRFSVRMNMARLPTHLVTVSLLAFFSTALGCGVMPAGQGSARHFTLTGFTLPVAMVYSPKADVPIRVPGIAANQAAARGFVQRLVMQTVIDVLEGQGRGALLPDAVISAILGQLSVNITYEPLECEDVAITRMEEVGNRQPSQRCIIVGGNTVTGICSKMARESRSMQYPDMVKITDVPVKYTTISGTVSTTNIIMANWSKAMWQSVLNRAVRMLASGPFRLHFFSASATVGGN</sequence>
<comment type="caution">
    <text evidence="2">The sequence shown here is derived from an EMBL/GenBank/DDBJ whole genome shotgun (WGS) entry which is preliminary data.</text>
</comment>
<organism evidence="2 3">
    <name type="scientific">Parelaphostrongylus tenuis</name>
    <name type="common">Meningeal worm</name>
    <dbReference type="NCBI Taxonomy" id="148309"/>
    <lineage>
        <taxon>Eukaryota</taxon>
        <taxon>Metazoa</taxon>
        <taxon>Ecdysozoa</taxon>
        <taxon>Nematoda</taxon>
        <taxon>Chromadorea</taxon>
        <taxon>Rhabditida</taxon>
        <taxon>Rhabditina</taxon>
        <taxon>Rhabditomorpha</taxon>
        <taxon>Strongyloidea</taxon>
        <taxon>Metastrongylidae</taxon>
        <taxon>Parelaphostrongylus</taxon>
    </lineage>
</organism>
<dbReference type="Proteomes" id="UP001196413">
    <property type="component" value="Unassembled WGS sequence"/>
</dbReference>
<keyword evidence="1" id="KW-0472">Membrane</keyword>
<protein>
    <submittedName>
        <fullName evidence="2">Uncharacterized protein</fullName>
    </submittedName>
</protein>
<accession>A0AAD5MVF2</accession>
<evidence type="ECO:0000313" key="3">
    <source>
        <dbReference type="Proteomes" id="UP001196413"/>
    </source>
</evidence>
<keyword evidence="3" id="KW-1185">Reference proteome</keyword>
<dbReference type="EMBL" id="JAHQIW010005228">
    <property type="protein sequence ID" value="KAJ1365300.1"/>
    <property type="molecule type" value="Genomic_DNA"/>
</dbReference>
<evidence type="ECO:0000313" key="2">
    <source>
        <dbReference type="EMBL" id="KAJ1365300.1"/>
    </source>
</evidence>
<proteinExistence type="predicted"/>
<keyword evidence="1" id="KW-1133">Transmembrane helix</keyword>
<evidence type="ECO:0000256" key="1">
    <source>
        <dbReference type="SAM" id="Phobius"/>
    </source>
</evidence>
<name>A0AAD5MVF2_PARTN</name>